<dbReference type="InterPro" id="IPR017437">
    <property type="entry name" value="ATP-NAD_kinase_PpnK-typ_C"/>
</dbReference>
<dbReference type="GO" id="GO:0003951">
    <property type="term" value="F:NAD+ kinase activity"/>
    <property type="evidence" value="ECO:0007669"/>
    <property type="project" value="InterPro"/>
</dbReference>
<keyword evidence="2" id="KW-1185">Reference proteome</keyword>
<evidence type="ECO:0000313" key="1">
    <source>
        <dbReference type="EMBL" id="CAG5130998.1"/>
    </source>
</evidence>
<dbReference type="Proteomes" id="UP000678393">
    <property type="component" value="Unassembled WGS sequence"/>
</dbReference>
<comment type="caution">
    <text evidence="1">The sequence shown here is derived from an EMBL/GenBank/DDBJ whole genome shotgun (WGS) entry which is preliminary data.</text>
</comment>
<name>A0A8S3ZSP4_9EUPU</name>
<sequence>MRITAVVNKLIHHHHPRNVCHFSSPLPQLSPIQRPGPQHVNRCCIVPVRYKSFAKYNYQLGVAPSKDVQDVEQYAEPLFQPRRAVILTKMTRYEYEKKLCEHMSENEFREYLDSKDSDYKGLLERHKNHYSALEVVRKALMKANIESHVVHRFGLNHAVLDWADVVFTAGGDGTFLLAANKFLNTNKPLIGINTEPDRSEGNLCLPKRDYSAVKFGNALTRLLAGDFGWKWRQRIEVIMSGRHVNDDPVELYDQRLISPEPRFTKRVAEDEQISRKHLPKLNFPTRRLPCLALNEVFIGESQSSRVSYYEITTDTTSKEKQKSSGVTVCTGTGSSSWHLHMNQLSMSAVEKILKIATRMSGCNFPVDDPVVREQIMTSFNNSLRFDPSDPFMAYTIRDPIRNAVFNVERTSGFAQKIDIRSRMWDACLVIDGGMSFKFNDGAVATFEVAENNALRTVTFG</sequence>
<dbReference type="Gene3D" id="3.40.50.10330">
    <property type="entry name" value="Probable inorganic polyphosphate/atp-NAD kinase, domain 1"/>
    <property type="match status" value="1"/>
</dbReference>
<proteinExistence type="predicted"/>
<gene>
    <name evidence="1" type="ORF">CUNI_LOCUS16556</name>
</gene>
<dbReference type="InterPro" id="IPR017438">
    <property type="entry name" value="ATP-NAD_kinase_N"/>
</dbReference>
<evidence type="ECO:0000313" key="2">
    <source>
        <dbReference type="Proteomes" id="UP000678393"/>
    </source>
</evidence>
<dbReference type="GO" id="GO:0005739">
    <property type="term" value="C:mitochondrion"/>
    <property type="evidence" value="ECO:0007669"/>
    <property type="project" value="TreeGrafter"/>
</dbReference>
<dbReference type="SUPFAM" id="SSF111331">
    <property type="entry name" value="NAD kinase/diacylglycerol kinase-like"/>
    <property type="match status" value="1"/>
</dbReference>
<dbReference type="Gene3D" id="2.60.200.30">
    <property type="entry name" value="Probable inorganic polyphosphate/atp-NAD kinase, domain 2"/>
    <property type="match status" value="1"/>
</dbReference>
<dbReference type="PANTHER" id="PTHR13158">
    <property type="match status" value="1"/>
</dbReference>
<dbReference type="OrthoDB" id="185618at2759"/>
<dbReference type="InterPro" id="IPR016064">
    <property type="entry name" value="NAD/diacylglycerol_kinase_sf"/>
</dbReference>
<dbReference type="PANTHER" id="PTHR13158:SF5">
    <property type="entry name" value="NAD KINASE 2, MITOCHONDRIAL"/>
    <property type="match status" value="1"/>
</dbReference>
<dbReference type="AlphaFoldDB" id="A0A8S3ZSP4"/>
<protein>
    <recommendedName>
        <fullName evidence="3">NAD(+) kinase</fullName>
    </recommendedName>
</protein>
<evidence type="ECO:0008006" key="3">
    <source>
        <dbReference type="Google" id="ProtNLM"/>
    </source>
</evidence>
<organism evidence="1 2">
    <name type="scientific">Candidula unifasciata</name>
    <dbReference type="NCBI Taxonomy" id="100452"/>
    <lineage>
        <taxon>Eukaryota</taxon>
        <taxon>Metazoa</taxon>
        <taxon>Spiralia</taxon>
        <taxon>Lophotrochozoa</taxon>
        <taxon>Mollusca</taxon>
        <taxon>Gastropoda</taxon>
        <taxon>Heterobranchia</taxon>
        <taxon>Euthyneura</taxon>
        <taxon>Panpulmonata</taxon>
        <taxon>Eupulmonata</taxon>
        <taxon>Stylommatophora</taxon>
        <taxon>Helicina</taxon>
        <taxon>Helicoidea</taxon>
        <taxon>Geomitridae</taxon>
        <taxon>Candidula</taxon>
    </lineage>
</organism>
<accession>A0A8S3ZSP4</accession>
<dbReference type="GO" id="GO:0019674">
    <property type="term" value="P:NAD+ metabolic process"/>
    <property type="evidence" value="ECO:0007669"/>
    <property type="project" value="InterPro"/>
</dbReference>
<dbReference type="EMBL" id="CAJHNH020004423">
    <property type="protein sequence ID" value="CAG5130998.1"/>
    <property type="molecule type" value="Genomic_DNA"/>
</dbReference>
<reference evidence="1" key="1">
    <citation type="submission" date="2021-04" db="EMBL/GenBank/DDBJ databases">
        <authorList>
            <consortium name="Molecular Ecology Group"/>
        </authorList>
    </citation>
    <scope>NUCLEOTIDE SEQUENCE</scope>
</reference>